<dbReference type="EMBL" id="CP129674">
    <property type="protein sequence ID" value="XDS44514.1"/>
    <property type="molecule type" value="Genomic_DNA"/>
</dbReference>
<accession>A0AB39U6P6</accession>
<reference evidence="1" key="1">
    <citation type="submission" date="2023-07" db="EMBL/GenBank/DDBJ databases">
        <title>Bifidobacterium aquikefiriaerophilum sp. nov. and Bifidobacterium eccum sp. nov., isolated from water kefir.</title>
        <authorList>
            <person name="Breselge S."/>
            <person name="Bellassi P."/>
            <person name="Barcenilla C."/>
            <person name="Alvarez-Ordonez A."/>
            <person name="Morelli L."/>
            <person name="Cotter P.D."/>
        </authorList>
    </citation>
    <scope>NUCLEOTIDE SEQUENCE</scope>
    <source>
        <strain evidence="1">WK041_4_12</strain>
    </source>
</reference>
<organism evidence="1">
    <name type="scientific">Bifidobacterium aquikefiricola</name>
    <dbReference type="NCBI Taxonomy" id="3059038"/>
    <lineage>
        <taxon>Bacteria</taxon>
        <taxon>Bacillati</taxon>
        <taxon>Actinomycetota</taxon>
        <taxon>Actinomycetes</taxon>
        <taxon>Bifidobacteriales</taxon>
        <taxon>Bifidobacteriaceae</taxon>
        <taxon>Bifidobacterium</taxon>
    </lineage>
</organism>
<dbReference type="RefSeq" id="WP_369344090.1">
    <property type="nucleotide sequence ID" value="NZ_CP129674.1"/>
</dbReference>
<dbReference type="AlphaFoldDB" id="A0AB39U6P6"/>
<dbReference type="KEGG" id="baqk:QN215_09710"/>
<sequence>MPASMIVFATSASRHGFELDDVTYAYQHIIRRRVMQHDGETYIKFTGRHHGDPLVPSIEVMMKHAADGRVIVFHVNAEQGNFWDKD</sequence>
<proteinExistence type="predicted"/>
<gene>
    <name evidence="1" type="ORF">QN215_09710</name>
</gene>
<protein>
    <submittedName>
        <fullName evidence="1">Uncharacterized protein</fullName>
    </submittedName>
</protein>
<name>A0AB39U6P6_9BIFI</name>
<evidence type="ECO:0000313" key="1">
    <source>
        <dbReference type="EMBL" id="XDS44514.1"/>
    </source>
</evidence>